<organism evidence="1">
    <name type="scientific">bioreactor metagenome</name>
    <dbReference type="NCBI Taxonomy" id="1076179"/>
    <lineage>
        <taxon>unclassified sequences</taxon>
        <taxon>metagenomes</taxon>
        <taxon>ecological metagenomes</taxon>
    </lineage>
</organism>
<evidence type="ECO:0000313" key="1">
    <source>
        <dbReference type="EMBL" id="MPL95672.1"/>
    </source>
</evidence>
<gene>
    <name evidence="1" type="ORF">SDC9_41844</name>
</gene>
<dbReference type="EMBL" id="VSSQ01000477">
    <property type="protein sequence ID" value="MPL95672.1"/>
    <property type="molecule type" value="Genomic_DNA"/>
</dbReference>
<reference evidence="1" key="1">
    <citation type="submission" date="2019-08" db="EMBL/GenBank/DDBJ databases">
        <authorList>
            <person name="Kucharzyk K."/>
            <person name="Murdoch R.W."/>
            <person name="Higgins S."/>
            <person name="Loffler F."/>
        </authorList>
    </citation>
    <scope>NUCLEOTIDE SEQUENCE</scope>
</reference>
<comment type="caution">
    <text evidence="1">The sequence shown here is derived from an EMBL/GenBank/DDBJ whole genome shotgun (WGS) entry which is preliminary data.</text>
</comment>
<sequence length="72" mass="8082">MRLGGQVNDTINLVFSNHLAYKLNITDITLYKLVVSHPLNISEILKVPGISEQVQVKNIVLGIFVDHQPNQM</sequence>
<protein>
    <submittedName>
        <fullName evidence="1">Uncharacterized protein</fullName>
    </submittedName>
</protein>
<dbReference type="AlphaFoldDB" id="A0A644VYX5"/>
<name>A0A644VYX5_9ZZZZ</name>
<accession>A0A644VYX5</accession>
<proteinExistence type="predicted"/>